<sequence>MNNISFITRAEAVSRMNEWGRRQVPFFFLTDADGEKCLVEPLDRIPADELRFAFPGMSNAGECETPYPQSFSWLSHPQSFETYSRSFEIVYRNLHAGNSFLTNLTCMTPVDTDLTLLQVFEHAKARYRVWLKDCFACFSPEIFVRIQKGYIYSYPMKGTLDATLPDAAGRLLADEKETAEHATIVDLIRNDLSQIATEVCVPRYRYLETLQTHCGPLLQMSSEVRGRLPENYLEHLGTFFFRLLPAGSVTGAPKKKTVDIIHEAETGERGFYTGVAGWFDGQNLDSAVLIRFLEQTPEGRLVFKSGGGITFQSDVKSEYEEMKRKVYVPIY</sequence>
<gene>
    <name evidence="2" type="ORF">DW921_00805</name>
</gene>
<comment type="caution">
    <text evidence="2">The sequence shown here is derived from an EMBL/GenBank/DDBJ whole genome shotgun (WGS) entry which is preliminary data.</text>
</comment>
<dbReference type="EC" id="2.6.1.85" evidence="2"/>
<evidence type="ECO:0000313" key="2">
    <source>
        <dbReference type="EMBL" id="RHA79032.1"/>
    </source>
</evidence>
<dbReference type="Pfam" id="PF00425">
    <property type="entry name" value="Chorismate_bind"/>
    <property type="match status" value="1"/>
</dbReference>
<dbReference type="Gene3D" id="3.60.120.10">
    <property type="entry name" value="Anthranilate synthase"/>
    <property type="match status" value="1"/>
</dbReference>
<organism evidence="2 3">
    <name type="scientific">Phocaeicola coprophilus</name>
    <dbReference type="NCBI Taxonomy" id="387090"/>
    <lineage>
        <taxon>Bacteria</taxon>
        <taxon>Pseudomonadati</taxon>
        <taxon>Bacteroidota</taxon>
        <taxon>Bacteroidia</taxon>
        <taxon>Bacteroidales</taxon>
        <taxon>Bacteroidaceae</taxon>
        <taxon>Phocaeicola</taxon>
    </lineage>
</organism>
<dbReference type="GO" id="GO:0000162">
    <property type="term" value="P:L-tryptophan biosynthetic process"/>
    <property type="evidence" value="ECO:0007669"/>
    <property type="project" value="TreeGrafter"/>
</dbReference>
<dbReference type="PRINTS" id="PR00095">
    <property type="entry name" value="ANTSNTHASEI"/>
</dbReference>
<keyword evidence="2" id="KW-0808">Transferase</keyword>
<dbReference type="GO" id="GO:0046820">
    <property type="term" value="F:4-amino-4-deoxychorismate synthase activity"/>
    <property type="evidence" value="ECO:0007669"/>
    <property type="project" value="UniProtKB-EC"/>
</dbReference>
<dbReference type="PANTHER" id="PTHR11236:SF50">
    <property type="entry name" value="AMINODEOXYCHORISMATE SYNTHASE COMPONENT 1"/>
    <property type="match status" value="1"/>
</dbReference>
<name>A0A413T5C1_9BACT</name>
<evidence type="ECO:0000313" key="3">
    <source>
        <dbReference type="Proteomes" id="UP000283855"/>
    </source>
</evidence>
<keyword evidence="2" id="KW-0032">Aminotransferase</keyword>
<dbReference type="Proteomes" id="UP000283855">
    <property type="component" value="Unassembled WGS sequence"/>
</dbReference>
<dbReference type="SUPFAM" id="SSF56322">
    <property type="entry name" value="ADC synthase"/>
    <property type="match status" value="1"/>
</dbReference>
<feature type="domain" description="Chorismate-utilising enzyme C-terminal" evidence="1">
    <location>
        <begin position="80"/>
        <end position="325"/>
    </location>
</feature>
<dbReference type="PANTHER" id="PTHR11236">
    <property type="entry name" value="AMINOBENZOATE/ANTHRANILATE SYNTHASE"/>
    <property type="match status" value="1"/>
</dbReference>
<protein>
    <submittedName>
        <fullName evidence="2">Aminodeoxychorismate synthase component I</fullName>
        <ecNumber evidence="2">2.6.1.85</ecNumber>
    </submittedName>
</protein>
<dbReference type="InterPro" id="IPR005801">
    <property type="entry name" value="ADC_synthase"/>
</dbReference>
<dbReference type="AlphaFoldDB" id="A0A413T5C1"/>
<dbReference type="InterPro" id="IPR015890">
    <property type="entry name" value="Chorismate_C"/>
</dbReference>
<proteinExistence type="predicted"/>
<dbReference type="InterPro" id="IPR019999">
    <property type="entry name" value="Anth_synth_I-like"/>
</dbReference>
<accession>A0A413T5C1</accession>
<reference evidence="2 3" key="1">
    <citation type="submission" date="2018-08" db="EMBL/GenBank/DDBJ databases">
        <title>A genome reference for cultivated species of the human gut microbiota.</title>
        <authorList>
            <person name="Zou Y."/>
            <person name="Xue W."/>
            <person name="Luo G."/>
        </authorList>
    </citation>
    <scope>NUCLEOTIDE SEQUENCE [LARGE SCALE GENOMIC DNA]</scope>
    <source>
        <strain evidence="2 3">AM42-38</strain>
    </source>
</reference>
<dbReference type="EMBL" id="QSFT01000001">
    <property type="protein sequence ID" value="RHA79032.1"/>
    <property type="molecule type" value="Genomic_DNA"/>
</dbReference>
<evidence type="ECO:0000259" key="1">
    <source>
        <dbReference type="Pfam" id="PF00425"/>
    </source>
</evidence>
<dbReference type="NCBIfam" id="NF005486">
    <property type="entry name" value="PRK07093.1"/>
    <property type="match status" value="1"/>
</dbReference>